<sequence>MSARTGQARRARSRARDSGPPSSAPDEKATLCAFLDYLRESIADKVAGAPEPQVRTGAVPSGTCLLGLLKHVTSVERFYFLGEEPADWPATLRPSAEDTVEGVLAAYRTAVEQANAVIDGWQDLTLPAPRPPRRGPGPSMRWVLVHMIEETGRHAGHADILREQIDGATGR</sequence>
<dbReference type="Gene3D" id="1.20.120.450">
    <property type="entry name" value="dinb family like domain"/>
    <property type="match status" value="1"/>
</dbReference>
<gene>
    <name evidence="2" type="ORF">GCM10009801_17650</name>
</gene>
<comment type="caution">
    <text evidence="2">The sequence shown here is derived from an EMBL/GenBank/DDBJ whole genome shotgun (WGS) entry which is preliminary data.</text>
</comment>
<dbReference type="InterPro" id="IPR007061">
    <property type="entry name" value="MST-like"/>
</dbReference>
<dbReference type="Proteomes" id="UP001500016">
    <property type="component" value="Unassembled WGS sequence"/>
</dbReference>
<proteinExistence type="predicted"/>
<dbReference type="Pfam" id="PF04978">
    <property type="entry name" value="MST"/>
    <property type="match status" value="1"/>
</dbReference>
<evidence type="ECO:0000313" key="3">
    <source>
        <dbReference type="Proteomes" id="UP001500016"/>
    </source>
</evidence>
<evidence type="ECO:0000256" key="1">
    <source>
        <dbReference type="SAM" id="MobiDB-lite"/>
    </source>
</evidence>
<dbReference type="RefSeq" id="WP_344525827.1">
    <property type="nucleotide sequence ID" value="NZ_BAAAPE010000005.1"/>
</dbReference>
<organism evidence="2 3">
    <name type="scientific">Streptomyces albiaxialis</name>
    <dbReference type="NCBI Taxonomy" id="329523"/>
    <lineage>
        <taxon>Bacteria</taxon>
        <taxon>Bacillati</taxon>
        <taxon>Actinomycetota</taxon>
        <taxon>Actinomycetes</taxon>
        <taxon>Kitasatosporales</taxon>
        <taxon>Streptomycetaceae</taxon>
        <taxon>Streptomyces</taxon>
    </lineage>
</organism>
<reference evidence="2 3" key="1">
    <citation type="journal article" date="2019" name="Int. J. Syst. Evol. Microbiol.">
        <title>The Global Catalogue of Microorganisms (GCM) 10K type strain sequencing project: providing services to taxonomists for standard genome sequencing and annotation.</title>
        <authorList>
            <consortium name="The Broad Institute Genomics Platform"/>
            <consortium name="The Broad Institute Genome Sequencing Center for Infectious Disease"/>
            <person name="Wu L."/>
            <person name="Ma J."/>
        </authorList>
    </citation>
    <scope>NUCLEOTIDE SEQUENCE [LARGE SCALE GENOMIC DNA]</scope>
    <source>
        <strain evidence="2 3">JCM 15478</strain>
    </source>
</reference>
<feature type="region of interest" description="Disordered" evidence="1">
    <location>
        <begin position="1"/>
        <end position="28"/>
    </location>
</feature>
<name>A0ABN2VPQ2_9ACTN</name>
<evidence type="ECO:0000313" key="2">
    <source>
        <dbReference type="EMBL" id="GAA2068868.1"/>
    </source>
</evidence>
<protein>
    <submittedName>
        <fullName evidence="2">DinB family protein</fullName>
    </submittedName>
</protein>
<keyword evidence="3" id="KW-1185">Reference proteome</keyword>
<dbReference type="EMBL" id="BAAAPE010000005">
    <property type="protein sequence ID" value="GAA2068868.1"/>
    <property type="molecule type" value="Genomic_DNA"/>
</dbReference>
<dbReference type="InterPro" id="IPR034660">
    <property type="entry name" value="DinB/YfiT-like"/>
</dbReference>
<dbReference type="SUPFAM" id="SSF109854">
    <property type="entry name" value="DinB/YfiT-like putative metalloenzymes"/>
    <property type="match status" value="1"/>
</dbReference>
<accession>A0ABN2VPQ2</accession>